<evidence type="ECO:0000256" key="4">
    <source>
        <dbReference type="ARBA" id="ARBA00022989"/>
    </source>
</evidence>
<name>A0A1G5GKG4_9FIRM</name>
<comment type="subcellular location">
    <subcellularLocation>
        <location evidence="1">Cell membrane</location>
        <topology evidence="1">Multi-pass membrane protein</topology>
    </subcellularLocation>
</comment>
<keyword evidence="5 7" id="KW-0472">Membrane</keyword>
<dbReference type="AlphaFoldDB" id="A0A1G5GKG4"/>
<dbReference type="PANTHER" id="PTHR30572:SF4">
    <property type="entry name" value="ABC TRANSPORTER PERMEASE YTRF"/>
    <property type="match status" value="1"/>
</dbReference>
<evidence type="ECO:0000313" key="10">
    <source>
        <dbReference type="Proteomes" id="UP000183047"/>
    </source>
</evidence>
<reference evidence="10" key="1">
    <citation type="submission" date="2016-10" db="EMBL/GenBank/DDBJ databases">
        <authorList>
            <person name="Varghese N."/>
            <person name="Submissions S."/>
        </authorList>
    </citation>
    <scope>NUCLEOTIDE SEQUENCE [LARGE SCALE GENOMIC DNA]</scope>
    <source>
        <strain evidence="10">XBD2006</strain>
    </source>
</reference>
<dbReference type="InterPro" id="IPR003838">
    <property type="entry name" value="ABC3_permease_C"/>
</dbReference>
<dbReference type="InterPro" id="IPR050250">
    <property type="entry name" value="Macrolide_Exporter_MacB"/>
</dbReference>
<dbReference type="OrthoDB" id="1694171at2"/>
<evidence type="ECO:0000256" key="2">
    <source>
        <dbReference type="ARBA" id="ARBA00022475"/>
    </source>
</evidence>
<feature type="transmembrane region" description="Helical" evidence="7">
    <location>
        <begin position="283"/>
        <end position="304"/>
    </location>
</feature>
<protein>
    <submittedName>
        <fullName evidence="9">Putative ABC transport system permease protein</fullName>
    </submittedName>
</protein>
<feature type="transmembrane region" description="Helical" evidence="7">
    <location>
        <begin position="833"/>
        <end position="859"/>
    </location>
</feature>
<dbReference type="EMBL" id="FMUR01000021">
    <property type="protein sequence ID" value="SCY51188.1"/>
    <property type="molecule type" value="Genomic_DNA"/>
</dbReference>
<keyword evidence="10" id="KW-1185">Reference proteome</keyword>
<evidence type="ECO:0000256" key="5">
    <source>
        <dbReference type="ARBA" id="ARBA00023136"/>
    </source>
</evidence>
<dbReference type="GO" id="GO:0005886">
    <property type="term" value="C:plasma membrane"/>
    <property type="evidence" value="ECO:0007669"/>
    <property type="project" value="UniProtKB-SubCell"/>
</dbReference>
<evidence type="ECO:0000256" key="7">
    <source>
        <dbReference type="SAM" id="Phobius"/>
    </source>
</evidence>
<evidence type="ECO:0000313" key="9">
    <source>
        <dbReference type="EMBL" id="SCY51188.1"/>
    </source>
</evidence>
<gene>
    <name evidence="9" type="ORF">SAMN02910451_02882</name>
</gene>
<feature type="transmembrane region" description="Helical" evidence="7">
    <location>
        <begin position="382"/>
        <end position="402"/>
    </location>
</feature>
<evidence type="ECO:0000256" key="1">
    <source>
        <dbReference type="ARBA" id="ARBA00004651"/>
    </source>
</evidence>
<feature type="transmembrane region" description="Helical" evidence="7">
    <location>
        <begin position="340"/>
        <end position="362"/>
    </location>
</feature>
<dbReference type="Proteomes" id="UP000183047">
    <property type="component" value="Unassembled WGS sequence"/>
</dbReference>
<accession>A0A1G5GKG4</accession>
<proteinExistence type="inferred from homology"/>
<keyword evidence="4 7" id="KW-1133">Transmembrane helix</keyword>
<dbReference type="Pfam" id="PF02687">
    <property type="entry name" value="FtsX"/>
    <property type="match status" value="2"/>
</dbReference>
<dbReference type="GO" id="GO:0022857">
    <property type="term" value="F:transmembrane transporter activity"/>
    <property type="evidence" value="ECO:0007669"/>
    <property type="project" value="TreeGrafter"/>
</dbReference>
<feature type="transmembrane region" description="Helical" evidence="7">
    <location>
        <begin position="34"/>
        <end position="59"/>
    </location>
</feature>
<feature type="transmembrane region" description="Helical" evidence="7">
    <location>
        <begin position="799"/>
        <end position="821"/>
    </location>
</feature>
<keyword evidence="2" id="KW-1003">Cell membrane</keyword>
<dbReference type="PANTHER" id="PTHR30572">
    <property type="entry name" value="MEMBRANE COMPONENT OF TRANSPORTER-RELATED"/>
    <property type="match status" value="1"/>
</dbReference>
<feature type="transmembrane region" description="Helical" evidence="7">
    <location>
        <begin position="454"/>
        <end position="478"/>
    </location>
</feature>
<evidence type="ECO:0000256" key="6">
    <source>
        <dbReference type="ARBA" id="ARBA00038076"/>
    </source>
</evidence>
<keyword evidence="3 7" id="KW-0812">Transmembrane</keyword>
<organism evidence="9 10">
    <name type="scientific">Butyrivibrio hungatei</name>
    <dbReference type="NCBI Taxonomy" id="185008"/>
    <lineage>
        <taxon>Bacteria</taxon>
        <taxon>Bacillati</taxon>
        <taxon>Bacillota</taxon>
        <taxon>Clostridia</taxon>
        <taxon>Lachnospirales</taxon>
        <taxon>Lachnospiraceae</taxon>
        <taxon>Butyrivibrio</taxon>
    </lineage>
</organism>
<feature type="transmembrane region" description="Helical" evidence="7">
    <location>
        <begin position="745"/>
        <end position="771"/>
    </location>
</feature>
<comment type="similarity">
    <text evidence="6">Belongs to the ABC-4 integral membrane protein family.</text>
</comment>
<feature type="domain" description="ABC3 transporter permease C-terminal" evidence="8">
    <location>
        <begin position="750"/>
        <end position="866"/>
    </location>
</feature>
<feature type="domain" description="ABC3 transporter permease C-terminal" evidence="8">
    <location>
        <begin position="291"/>
        <end position="397"/>
    </location>
</feature>
<sequence>MAKEKRINGPMVNNKKVIRSIAAKTVMANPGKSLVVVLSIALCTFMFSALFTISGSLIAKFQDDTNRQIGTSCNAGVKYLNEEEYNRLVSDKSLKNVTGSIHVGTAVNDELSKIFAQVDYHDEASAKKDFCYPEVGRLPEKENEISVSSLILQAFGIKADSKEDYESLLGKNLSLKLSGKDKEQTIDFVIVGIHTGDQVSAAQMILVSKEFQEKFSPTPTSSYYDNDTSVNLDGGYGRINAEVDFFFPLFFKYQIEKSIKRNGLPEDTQYGINWGSVGSSADFGTIAFVVLMLFTIFLSGYLIINNIYRINVYTDIRSYGLLKTVGTSSKQLKRIVNRQALYHSIPGIIIGIAGGIIAGSLLLPMFMDEMALSESIDSKAVINIWILLFSALFSYVTVRISVRKATKLASGVSPIEAVHYAENNSFRGKRRKQSATFTATNFAFRNVFKEKKKCFFVVLSLALSMTVLCTVYTLLIGFDENKYIANFLMTDFSVADATTDNRAVSNHVYDGITQSFLDEVKKLAGISELGNVYAEPSIQDLNDRDYARFKERLLDNEKAYENSARHLSALYYDESGEQTNDDTYTIANIYGMDDYALSTLKILHGNFDAEKFKTGKYILVNEYDYDGNESNFVSYFLPGETIAVNNANGDIREYEVMATIDIPFAVRIQAYTDMDVNYVLPTDEFHDFFGERAPMRTLIDATDDAEPAIESWLADYTRNVEPSLTYTSRSVFRKEFSSMTEMFKMVGGLLTTILALIGILNFINTIVTSVISRRLELAMLEAVGMTKSIQKKSLCIEGVIYGTLSLLFGAILSSIISLLMIKPLESDLFFFSYKFTLLPIVVVLPFLILVMILIPYIVYKRAMRETIIERLRLADA</sequence>
<evidence type="ECO:0000256" key="3">
    <source>
        <dbReference type="ARBA" id="ARBA00022692"/>
    </source>
</evidence>
<evidence type="ECO:0000259" key="8">
    <source>
        <dbReference type="Pfam" id="PF02687"/>
    </source>
</evidence>
<dbReference type="RefSeq" id="WP_074463273.1">
    <property type="nucleotide sequence ID" value="NZ_FMUR01000021.1"/>
</dbReference>